<dbReference type="EMBL" id="CP114029">
    <property type="protein sequence ID" value="WAP69066.1"/>
    <property type="molecule type" value="Genomic_DNA"/>
</dbReference>
<name>A0ABY7C1G2_9HYPH</name>
<accession>A0ABY7C1G2</accession>
<protein>
    <recommendedName>
        <fullName evidence="3">Holliday junction nuclease RuvC</fullName>
    </recommendedName>
</protein>
<sequence>MAGAVRHTGGIAKESAREVGAIGRNYYLGVDLGTTAGLARLYESGAIDCLSHKVKPSIHERCVGLAAILDRMITPDCIGVCIEEPFSGQFSSVKALFPMMGVAVLVCEQKGVPWVLVNLMKLKVHATGKGNAKKEDMQAAAKARWGKDLGPDEADAAWAAAYMADRTPL</sequence>
<evidence type="ECO:0008006" key="3">
    <source>
        <dbReference type="Google" id="ProtNLM"/>
    </source>
</evidence>
<reference evidence="1" key="1">
    <citation type="submission" date="2022-12" db="EMBL/GenBank/DDBJ databases">
        <title>Jiella pelagia sp. nov., isolated from phosphonate enriched culture of Northwest Pacific surface seawater.</title>
        <authorList>
            <person name="Shin D.Y."/>
            <person name="Hwang C.Y."/>
        </authorList>
    </citation>
    <scope>NUCLEOTIDE SEQUENCE</scope>
    <source>
        <strain evidence="1">HL-NP1</strain>
    </source>
</reference>
<evidence type="ECO:0000313" key="2">
    <source>
        <dbReference type="Proteomes" id="UP001164020"/>
    </source>
</evidence>
<gene>
    <name evidence="1" type="ORF">OH818_01645</name>
</gene>
<dbReference type="Gene3D" id="3.30.420.10">
    <property type="entry name" value="Ribonuclease H-like superfamily/Ribonuclease H"/>
    <property type="match status" value="1"/>
</dbReference>
<keyword evidence="2" id="KW-1185">Reference proteome</keyword>
<evidence type="ECO:0000313" key="1">
    <source>
        <dbReference type="EMBL" id="WAP69066.1"/>
    </source>
</evidence>
<dbReference type="RefSeq" id="WP_268881505.1">
    <property type="nucleotide sequence ID" value="NZ_CP114029.1"/>
</dbReference>
<dbReference type="InterPro" id="IPR012337">
    <property type="entry name" value="RNaseH-like_sf"/>
</dbReference>
<organism evidence="1 2">
    <name type="scientific">Jiella pelagia</name>
    <dbReference type="NCBI Taxonomy" id="2986949"/>
    <lineage>
        <taxon>Bacteria</taxon>
        <taxon>Pseudomonadati</taxon>
        <taxon>Pseudomonadota</taxon>
        <taxon>Alphaproteobacteria</taxon>
        <taxon>Hyphomicrobiales</taxon>
        <taxon>Aurantimonadaceae</taxon>
        <taxon>Jiella</taxon>
    </lineage>
</organism>
<dbReference type="Proteomes" id="UP001164020">
    <property type="component" value="Chromosome"/>
</dbReference>
<dbReference type="SUPFAM" id="SSF53098">
    <property type="entry name" value="Ribonuclease H-like"/>
    <property type="match status" value="1"/>
</dbReference>
<dbReference type="InterPro" id="IPR036397">
    <property type="entry name" value="RNaseH_sf"/>
</dbReference>
<proteinExistence type="predicted"/>